<feature type="DNA-binding region" description="H-T-H motif" evidence="4">
    <location>
        <begin position="32"/>
        <end position="51"/>
    </location>
</feature>
<protein>
    <submittedName>
        <fullName evidence="6">TetR family transcriptional regulator</fullName>
    </submittedName>
</protein>
<keyword evidence="3" id="KW-0804">Transcription</keyword>
<dbReference type="AlphaFoldDB" id="A0A097IEV1"/>
<dbReference type="Proteomes" id="UP000029914">
    <property type="component" value="Chromosome"/>
</dbReference>
<dbReference type="PROSITE" id="PS01081">
    <property type="entry name" value="HTH_TETR_1"/>
    <property type="match status" value="1"/>
</dbReference>
<dbReference type="RefSeq" id="WP_018021825.1">
    <property type="nucleotide sequence ID" value="NZ_AQUX01000004.1"/>
</dbReference>
<name>A0A097IEV1_9CORY</name>
<dbReference type="InterPro" id="IPR001647">
    <property type="entry name" value="HTH_TetR"/>
</dbReference>
<dbReference type="Pfam" id="PF00440">
    <property type="entry name" value="TetR_N"/>
    <property type="match status" value="1"/>
</dbReference>
<evidence type="ECO:0000256" key="1">
    <source>
        <dbReference type="ARBA" id="ARBA00023015"/>
    </source>
</evidence>
<evidence type="ECO:0000259" key="5">
    <source>
        <dbReference type="PROSITE" id="PS50977"/>
    </source>
</evidence>
<gene>
    <name evidence="6" type="ORF">CDOO_04845</name>
</gene>
<sequence>MSRRRLSTHERRAAILAAAETHFTGQSYPDVSVAAIAADSGSSQALVFHYFATKSGLFTALIDAHLTHLRETHLAALAALTPGQPVRQRVEAILLAHLNAVAATPLLIAGPGEPEPARDARLRADNELAELLAAETGIHDFARHRWAVTGIVGFLGRAAAEWATAGCPAEERHPLVEATLGALEGALGDWQV</sequence>
<dbReference type="GO" id="GO:0003700">
    <property type="term" value="F:DNA-binding transcription factor activity"/>
    <property type="evidence" value="ECO:0007669"/>
    <property type="project" value="TreeGrafter"/>
</dbReference>
<proteinExistence type="predicted"/>
<dbReference type="InterPro" id="IPR023772">
    <property type="entry name" value="DNA-bd_HTH_TetR-type_CS"/>
</dbReference>
<evidence type="ECO:0000256" key="4">
    <source>
        <dbReference type="PROSITE-ProRule" id="PRU00335"/>
    </source>
</evidence>
<keyword evidence="2 4" id="KW-0238">DNA-binding</keyword>
<dbReference type="InterPro" id="IPR050109">
    <property type="entry name" value="HTH-type_TetR-like_transc_reg"/>
</dbReference>
<dbReference type="PANTHER" id="PTHR30055">
    <property type="entry name" value="HTH-TYPE TRANSCRIPTIONAL REGULATOR RUTR"/>
    <property type="match status" value="1"/>
</dbReference>
<evidence type="ECO:0000256" key="3">
    <source>
        <dbReference type="ARBA" id="ARBA00023163"/>
    </source>
</evidence>
<dbReference type="HOGENOM" id="CLU_069356_11_0_11"/>
<evidence type="ECO:0000313" key="6">
    <source>
        <dbReference type="EMBL" id="AIT60653.1"/>
    </source>
</evidence>
<dbReference type="OrthoDB" id="8479950at2"/>
<dbReference type="PANTHER" id="PTHR30055:SF234">
    <property type="entry name" value="HTH-TYPE TRANSCRIPTIONAL REGULATOR BETI"/>
    <property type="match status" value="1"/>
</dbReference>
<accession>A0A097IEV1</accession>
<dbReference type="GO" id="GO:0000976">
    <property type="term" value="F:transcription cis-regulatory region binding"/>
    <property type="evidence" value="ECO:0007669"/>
    <property type="project" value="TreeGrafter"/>
</dbReference>
<keyword evidence="1" id="KW-0805">Transcription regulation</keyword>
<reference evidence="6 7" key="1">
    <citation type="submission" date="2013-09" db="EMBL/GenBank/DDBJ databases">
        <title>Complete genome sequence of Corynebacterium doosanense CAU 212(T) (=DSM 45436(T)), isolated from activated sludge.</title>
        <authorList>
            <person name="Schaffert L."/>
            <person name="Albersmeier A."/>
            <person name="Kalinowski J."/>
            <person name="Ruckert C."/>
        </authorList>
    </citation>
    <scope>NUCLEOTIDE SEQUENCE [LARGE SCALE GENOMIC DNA]</scope>
    <source>
        <strain evidence="6 7">CAU 212</strain>
    </source>
</reference>
<dbReference type="EMBL" id="CP006764">
    <property type="protein sequence ID" value="AIT60653.1"/>
    <property type="molecule type" value="Genomic_DNA"/>
</dbReference>
<dbReference type="Gene3D" id="1.10.357.10">
    <property type="entry name" value="Tetracycline Repressor, domain 2"/>
    <property type="match status" value="1"/>
</dbReference>
<evidence type="ECO:0000256" key="2">
    <source>
        <dbReference type="ARBA" id="ARBA00023125"/>
    </source>
</evidence>
<dbReference type="PROSITE" id="PS50977">
    <property type="entry name" value="HTH_TETR_2"/>
    <property type="match status" value="1"/>
</dbReference>
<dbReference type="InterPro" id="IPR009057">
    <property type="entry name" value="Homeodomain-like_sf"/>
</dbReference>
<dbReference type="SUPFAM" id="SSF46689">
    <property type="entry name" value="Homeodomain-like"/>
    <property type="match status" value="1"/>
</dbReference>
<dbReference type="eggNOG" id="COG1309">
    <property type="taxonomic scope" value="Bacteria"/>
</dbReference>
<evidence type="ECO:0000313" key="7">
    <source>
        <dbReference type="Proteomes" id="UP000029914"/>
    </source>
</evidence>
<dbReference type="KEGG" id="cdo:CDOO_04845"/>
<feature type="domain" description="HTH tetR-type" evidence="5">
    <location>
        <begin position="9"/>
        <end position="69"/>
    </location>
</feature>
<organism evidence="6 7">
    <name type="scientific">Corynebacterium doosanense CAU 212 = DSM 45436</name>
    <dbReference type="NCBI Taxonomy" id="558173"/>
    <lineage>
        <taxon>Bacteria</taxon>
        <taxon>Bacillati</taxon>
        <taxon>Actinomycetota</taxon>
        <taxon>Actinomycetes</taxon>
        <taxon>Mycobacteriales</taxon>
        <taxon>Corynebacteriaceae</taxon>
        <taxon>Corynebacterium</taxon>
    </lineage>
</organism>
<keyword evidence="7" id="KW-1185">Reference proteome</keyword>